<keyword evidence="5" id="KW-0812">Transmembrane</keyword>
<evidence type="ECO:0000256" key="7">
    <source>
        <dbReference type="ARBA" id="ARBA00023237"/>
    </source>
</evidence>
<dbReference type="Proteomes" id="UP000832034">
    <property type="component" value="Chromosome"/>
</dbReference>
<dbReference type="Gene3D" id="1.20.1600.10">
    <property type="entry name" value="Outer membrane efflux proteins (OEP)"/>
    <property type="match status" value="1"/>
</dbReference>
<evidence type="ECO:0000256" key="6">
    <source>
        <dbReference type="ARBA" id="ARBA00023136"/>
    </source>
</evidence>
<dbReference type="InterPro" id="IPR003423">
    <property type="entry name" value="OMP_efflux"/>
</dbReference>
<feature type="signal peptide" evidence="8">
    <location>
        <begin position="1"/>
        <end position="20"/>
    </location>
</feature>
<dbReference type="InterPro" id="IPR010130">
    <property type="entry name" value="T1SS_OMP_TolC"/>
</dbReference>
<comment type="subcellular location">
    <subcellularLocation>
        <location evidence="1">Cell outer membrane</location>
    </subcellularLocation>
</comment>
<reference evidence="9" key="1">
    <citation type="submission" date="2021-12" db="EMBL/GenBank/DDBJ databases">
        <authorList>
            <person name="Veyrier F.J."/>
        </authorList>
    </citation>
    <scope>NUCLEOTIDE SEQUENCE</scope>
    <source>
        <strain evidence="9">SAG 1488-6</strain>
    </source>
</reference>
<keyword evidence="10" id="KW-1185">Reference proteome</keyword>
<dbReference type="Pfam" id="PF02321">
    <property type="entry name" value="OEP"/>
    <property type="match status" value="2"/>
</dbReference>
<dbReference type="InterPro" id="IPR051906">
    <property type="entry name" value="TolC-like"/>
</dbReference>
<dbReference type="SUPFAM" id="SSF56954">
    <property type="entry name" value="Outer membrane efflux proteins (OEP)"/>
    <property type="match status" value="1"/>
</dbReference>
<evidence type="ECO:0000256" key="4">
    <source>
        <dbReference type="ARBA" id="ARBA00022452"/>
    </source>
</evidence>
<evidence type="ECO:0000256" key="8">
    <source>
        <dbReference type="SAM" id="SignalP"/>
    </source>
</evidence>
<keyword evidence="6" id="KW-0472">Membrane</keyword>
<dbReference type="RefSeq" id="WP_019958653.1">
    <property type="nucleotide sequence ID" value="NZ_CP091512.1"/>
</dbReference>
<proteinExistence type="inferred from homology"/>
<name>A0ABY4E7J9_VITST</name>
<keyword evidence="3" id="KW-0813">Transport</keyword>
<keyword evidence="8" id="KW-0732">Signal</keyword>
<sequence length="442" mass="48760">MKSLFYTGLFLLSLHTPAWAFDLQDAWNAALNHDAGHTANAYARQAAQEQTTQARAYLLPYASLGANYQRNKPLEPNADSYSQHGYSVQATQTLFDAGKLADYRQSKIAVRLADTQFDLSEQQLLLDVSQTYFDVLTAHDMIAATNASKASYQRQLDQAKTMFDVGAATIVDTHEAQAGLDAAQVQWLNAQHKLSVAQEKLRHLTGLNPEDIQVLQAGKVAQILPLHTLAYWQEQAQANSSNIAAKALAVEQAQETIKKAYAQMYPKIELQAAYQDQHQQASAATLGQATHNRGASIGVQLSMPLYAGGGISSYRRQVESELLQRKEELLAAKREIELQVRERYLNVQNGLAQVKALEQLLLSNRKKLESSQLGQQVGVRSNLDVVMAQQTYADAEQQLAAARYQYLQAQLALAQSAGQLQSGATLAHINQAISQQTLRKQP</sequence>
<feature type="chain" id="PRO_5046643040" evidence="8">
    <location>
        <begin position="21"/>
        <end position="442"/>
    </location>
</feature>
<organism evidence="9 10">
    <name type="scientific">Vitreoscilla stercoraria</name>
    <dbReference type="NCBI Taxonomy" id="61"/>
    <lineage>
        <taxon>Bacteria</taxon>
        <taxon>Pseudomonadati</taxon>
        <taxon>Pseudomonadota</taxon>
        <taxon>Betaproteobacteria</taxon>
        <taxon>Neisseriales</taxon>
        <taxon>Neisseriaceae</taxon>
        <taxon>Vitreoscilla</taxon>
    </lineage>
</organism>
<protein>
    <submittedName>
        <fullName evidence="9">TolC family outer membrane protein</fullName>
    </submittedName>
</protein>
<dbReference type="PANTHER" id="PTHR30026:SF20">
    <property type="entry name" value="OUTER MEMBRANE PROTEIN TOLC"/>
    <property type="match status" value="1"/>
</dbReference>
<evidence type="ECO:0000256" key="2">
    <source>
        <dbReference type="ARBA" id="ARBA00007613"/>
    </source>
</evidence>
<evidence type="ECO:0000256" key="5">
    <source>
        <dbReference type="ARBA" id="ARBA00022692"/>
    </source>
</evidence>
<keyword evidence="4" id="KW-1134">Transmembrane beta strand</keyword>
<accession>A0ABY4E7J9</accession>
<comment type="similarity">
    <text evidence="2">Belongs to the outer membrane factor (OMF) (TC 1.B.17) family.</text>
</comment>
<evidence type="ECO:0000256" key="3">
    <source>
        <dbReference type="ARBA" id="ARBA00022448"/>
    </source>
</evidence>
<dbReference type="NCBIfam" id="TIGR01844">
    <property type="entry name" value="type_I_sec_TolC"/>
    <property type="match status" value="1"/>
</dbReference>
<evidence type="ECO:0000256" key="1">
    <source>
        <dbReference type="ARBA" id="ARBA00004442"/>
    </source>
</evidence>
<evidence type="ECO:0000313" key="9">
    <source>
        <dbReference type="EMBL" id="UOO91747.1"/>
    </source>
</evidence>
<dbReference type="EMBL" id="CP091512">
    <property type="protein sequence ID" value="UOO91747.1"/>
    <property type="molecule type" value="Genomic_DNA"/>
</dbReference>
<dbReference type="PANTHER" id="PTHR30026">
    <property type="entry name" value="OUTER MEMBRANE PROTEIN TOLC"/>
    <property type="match status" value="1"/>
</dbReference>
<keyword evidence="7" id="KW-0998">Cell outer membrane</keyword>
<evidence type="ECO:0000313" key="10">
    <source>
        <dbReference type="Proteomes" id="UP000832034"/>
    </source>
</evidence>
<reference evidence="9" key="2">
    <citation type="journal article" date="2022" name="Res Sq">
        <title>Evolution of multicellular longitudinally dividing oral cavity symbionts (Neisseriaceae).</title>
        <authorList>
            <person name="Nyongesa S."/>
            <person name="Weber P."/>
            <person name="Bernet E."/>
            <person name="Pullido F."/>
            <person name="Nieckarz M."/>
            <person name="Delaby M."/>
            <person name="Nieves C."/>
            <person name="Viehboeck T."/>
            <person name="Krause N."/>
            <person name="Rivera-Millot A."/>
            <person name="Nakamura A."/>
            <person name="Vischer N."/>
            <person name="VanNieuwenhze M."/>
            <person name="Brun Y."/>
            <person name="Cava F."/>
            <person name="Bulgheresi S."/>
            <person name="Veyrier F."/>
        </authorList>
    </citation>
    <scope>NUCLEOTIDE SEQUENCE</scope>
    <source>
        <strain evidence="9">SAG 1488-6</strain>
    </source>
</reference>
<gene>
    <name evidence="9" type="ORF">LVJ81_08890</name>
</gene>